<dbReference type="EMBL" id="CP053084">
    <property type="protein sequence ID" value="QJR29236.1"/>
    <property type="molecule type" value="Genomic_DNA"/>
</dbReference>
<evidence type="ECO:0000256" key="1">
    <source>
        <dbReference type="SAM" id="SignalP"/>
    </source>
</evidence>
<dbReference type="Proteomes" id="UP000501130">
    <property type="component" value="Chromosome"/>
</dbReference>
<feature type="signal peptide" evidence="1">
    <location>
        <begin position="1"/>
        <end position="22"/>
    </location>
</feature>
<evidence type="ECO:0008006" key="4">
    <source>
        <dbReference type="Google" id="ProtNLM"/>
    </source>
</evidence>
<dbReference type="RefSeq" id="WP_171098517.1">
    <property type="nucleotide sequence ID" value="NZ_CP053084.1"/>
</dbReference>
<evidence type="ECO:0000313" key="2">
    <source>
        <dbReference type="EMBL" id="QJR29236.1"/>
    </source>
</evidence>
<gene>
    <name evidence="2" type="ORF">HKT17_05690</name>
</gene>
<keyword evidence="1" id="KW-0732">Signal</keyword>
<evidence type="ECO:0000313" key="3">
    <source>
        <dbReference type="Proteomes" id="UP000501130"/>
    </source>
</evidence>
<protein>
    <recommendedName>
        <fullName evidence="4">DUF11 domain-containing protein</fullName>
    </recommendedName>
</protein>
<accession>A0ABX6N4D3</accession>
<name>A0ABX6N4D3_9BURK</name>
<proteinExistence type="predicted"/>
<reference evidence="2 3" key="1">
    <citation type="submission" date="2020-05" db="EMBL/GenBank/DDBJ databases">
        <title>Compete genome of Limnobacter sp. SAORIC-580.</title>
        <authorList>
            <person name="Song J."/>
            <person name="Cho J.-C."/>
        </authorList>
    </citation>
    <scope>NUCLEOTIDE SEQUENCE [LARGE SCALE GENOMIC DNA]</scope>
    <source>
        <strain evidence="2 3">SAORIC-580</strain>
    </source>
</reference>
<sequence>MRPITTASLFALLAVFSSVVHSNEDVKIDLQVHLVQMDDKGLEVFKPAQQANPGDILQYKVICRNQGDTLARNVMAILPVPARELVFVKDKTDLQNLQASLDGRVFGDLPLKKVSRTPDGRIETVDADPADYRFLRWAVGDIPPQKSATMYARMRVTPGDDSIAGGQQ</sequence>
<feature type="chain" id="PRO_5045619372" description="DUF11 domain-containing protein" evidence="1">
    <location>
        <begin position="23"/>
        <end position="168"/>
    </location>
</feature>
<organism evidence="2 3">
    <name type="scientific">Limnobacter profundi</name>
    <dbReference type="NCBI Taxonomy" id="2732163"/>
    <lineage>
        <taxon>Bacteria</taxon>
        <taxon>Pseudomonadati</taxon>
        <taxon>Pseudomonadota</taxon>
        <taxon>Betaproteobacteria</taxon>
        <taxon>Burkholderiales</taxon>
        <taxon>Burkholderiaceae</taxon>
        <taxon>Limnobacter</taxon>
    </lineage>
</organism>
<keyword evidence="3" id="KW-1185">Reference proteome</keyword>